<reference evidence="2 3" key="1">
    <citation type="journal article" date="2023" name="Nucleic Acids Res.">
        <title>The hologenome of Daphnia magna reveals possible DNA methylation and microbiome-mediated evolution of the host genome.</title>
        <authorList>
            <person name="Chaturvedi A."/>
            <person name="Li X."/>
            <person name="Dhandapani V."/>
            <person name="Marshall H."/>
            <person name="Kissane S."/>
            <person name="Cuenca-Cambronero M."/>
            <person name="Asole G."/>
            <person name="Calvet F."/>
            <person name="Ruiz-Romero M."/>
            <person name="Marangio P."/>
            <person name="Guigo R."/>
            <person name="Rago D."/>
            <person name="Mirbahai L."/>
            <person name="Eastwood N."/>
            <person name="Colbourne J.K."/>
            <person name="Zhou J."/>
            <person name="Mallon E."/>
            <person name="Orsini L."/>
        </authorList>
    </citation>
    <scope>NUCLEOTIDE SEQUENCE [LARGE SCALE GENOMIC DNA]</scope>
    <source>
        <strain evidence="2">LRV0_1</strain>
    </source>
</reference>
<protein>
    <submittedName>
        <fullName evidence="2">Uncharacterized protein</fullName>
    </submittedName>
</protein>
<evidence type="ECO:0000313" key="2">
    <source>
        <dbReference type="EMBL" id="KAK4017413.1"/>
    </source>
</evidence>
<organism evidence="2 3">
    <name type="scientific">Daphnia magna</name>
    <dbReference type="NCBI Taxonomy" id="35525"/>
    <lineage>
        <taxon>Eukaryota</taxon>
        <taxon>Metazoa</taxon>
        <taxon>Ecdysozoa</taxon>
        <taxon>Arthropoda</taxon>
        <taxon>Crustacea</taxon>
        <taxon>Branchiopoda</taxon>
        <taxon>Diplostraca</taxon>
        <taxon>Cladocera</taxon>
        <taxon>Anomopoda</taxon>
        <taxon>Daphniidae</taxon>
        <taxon>Daphnia</taxon>
    </lineage>
</organism>
<keyword evidence="1" id="KW-0812">Transmembrane</keyword>
<feature type="transmembrane region" description="Helical" evidence="1">
    <location>
        <begin position="44"/>
        <end position="65"/>
    </location>
</feature>
<keyword evidence="1" id="KW-0472">Membrane</keyword>
<comment type="caution">
    <text evidence="2">The sequence shown here is derived from an EMBL/GenBank/DDBJ whole genome shotgun (WGS) entry which is preliminary data.</text>
</comment>
<keyword evidence="1" id="KW-1133">Transmembrane helix</keyword>
<name>A0ABQ9ZWX7_9CRUS</name>
<sequence>MYGRYLLGYLEDIFEDIFAFMRKRSMLNGLTLNENDKSARIMPIAARIIILYIYSFTINLIITTYSTHMTLTL</sequence>
<accession>A0ABQ9ZWX7</accession>
<proteinExistence type="predicted"/>
<evidence type="ECO:0000313" key="3">
    <source>
        <dbReference type="Proteomes" id="UP001234178"/>
    </source>
</evidence>
<dbReference type="EMBL" id="JAOYFB010000006">
    <property type="protein sequence ID" value="KAK4017413.1"/>
    <property type="molecule type" value="Genomic_DNA"/>
</dbReference>
<dbReference type="Proteomes" id="UP001234178">
    <property type="component" value="Unassembled WGS sequence"/>
</dbReference>
<evidence type="ECO:0000256" key="1">
    <source>
        <dbReference type="SAM" id="Phobius"/>
    </source>
</evidence>
<gene>
    <name evidence="2" type="ORF">OUZ56_032724</name>
</gene>
<keyword evidence="3" id="KW-1185">Reference proteome</keyword>